<proteinExistence type="predicted"/>
<evidence type="ECO:0000313" key="6">
    <source>
        <dbReference type="EMBL" id="MEX6691165.1"/>
    </source>
</evidence>
<keyword evidence="4 5" id="KW-0472">Membrane</keyword>
<evidence type="ECO:0000256" key="2">
    <source>
        <dbReference type="ARBA" id="ARBA00022692"/>
    </source>
</evidence>
<evidence type="ECO:0000256" key="4">
    <source>
        <dbReference type="ARBA" id="ARBA00023136"/>
    </source>
</evidence>
<dbReference type="InterPro" id="IPR050598">
    <property type="entry name" value="AminoAcid_Transporter"/>
</dbReference>
<feature type="transmembrane region" description="Helical" evidence="5">
    <location>
        <begin position="232"/>
        <end position="251"/>
    </location>
</feature>
<comment type="caution">
    <text evidence="6">The sequence shown here is derived from an EMBL/GenBank/DDBJ whole genome shotgun (WGS) entry which is preliminary data.</text>
</comment>
<dbReference type="PIRSF" id="PIRSF006060">
    <property type="entry name" value="AA_transporter"/>
    <property type="match status" value="1"/>
</dbReference>
<dbReference type="Gene3D" id="1.20.1740.10">
    <property type="entry name" value="Amino acid/polyamine transporter I"/>
    <property type="match status" value="1"/>
</dbReference>
<keyword evidence="3 5" id="KW-1133">Transmembrane helix</keyword>
<dbReference type="RefSeq" id="WP_369332581.1">
    <property type="nucleotide sequence ID" value="NZ_JAULBC010000014.1"/>
</dbReference>
<feature type="transmembrane region" description="Helical" evidence="5">
    <location>
        <begin position="192"/>
        <end position="211"/>
    </location>
</feature>
<organism evidence="6 7">
    <name type="scientific">Danxiaibacter flavus</name>
    <dbReference type="NCBI Taxonomy" id="3049108"/>
    <lineage>
        <taxon>Bacteria</taxon>
        <taxon>Pseudomonadati</taxon>
        <taxon>Bacteroidota</taxon>
        <taxon>Chitinophagia</taxon>
        <taxon>Chitinophagales</taxon>
        <taxon>Chitinophagaceae</taxon>
        <taxon>Danxiaibacter</taxon>
    </lineage>
</organism>
<evidence type="ECO:0000256" key="3">
    <source>
        <dbReference type="ARBA" id="ARBA00022989"/>
    </source>
</evidence>
<evidence type="ECO:0000313" key="7">
    <source>
        <dbReference type="Proteomes" id="UP001560573"/>
    </source>
</evidence>
<feature type="transmembrane region" description="Helical" evidence="5">
    <location>
        <begin position="418"/>
        <end position="435"/>
    </location>
</feature>
<keyword evidence="7" id="KW-1185">Reference proteome</keyword>
<name>A0ABV3ZNM2_9BACT</name>
<dbReference type="Pfam" id="PF13520">
    <property type="entry name" value="AA_permease_2"/>
    <property type="match status" value="1"/>
</dbReference>
<feature type="transmembrane region" description="Helical" evidence="5">
    <location>
        <begin position="352"/>
        <end position="374"/>
    </location>
</feature>
<keyword evidence="2 5" id="KW-0812">Transmembrane</keyword>
<feature type="transmembrane region" description="Helical" evidence="5">
    <location>
        <begin position="127"/>
        <end position="145"/>
    </location>
</feature>
<evidence type="ECO:0000256" key="5">
    <source>
        <dbReference type="SAM" id="Phobius"/>
    </source>
</evidence>
<feature type="transmembrane region" description="Helical" evidence="5">
    <location>
        <begin position="7"/>
        <end position="29"/>
    </location>
</feature>
<protein>
    <submittedName>
        <fullName evidence="6">APC family permease</fullName>
    </submittedName>
</protein>
<dbReference type="PANTHER" id="PTHR11785">
    <property type="entry name" value="AMINO ACID TRANSPORTER"/>
    <property type="match status" value="1"/>
</dbReference>
<comment type="subcellular location">
    <subcellularLocation>
        <location evidence="1">Membrane</location>
        <topology evidence="1">Multi-pass membrane protein</topology>
    </subcellularLocation>
</comment>
<reference evidence="6 7" key="1">
    <citation type="submission" date="2023-07" db="EMBL/GenBank/DDBJ databases">
        <authorList>
            <person name="Lian W.-H."/>
        </authorList>
    </citation>
    <scope>NUCLEOTIDE SEQUENCE [LARGE SCALE GENOMIC DNA]</scope>
    <source>
        <strain evidence="6 7">SYSU DXS3180</strain>
    </source>
</reference>
<dbReference type="EMBL" id="JAULBC010000014">
    <property type="protein sequence ID" value="MEX6691165.1"/>
    <property type="molecule type" value="Genomic_DNA"/>
</dbReference>
<feature type="transmembrane region" description="Helical" evidence="5">
    <location>
        <begin position="281"/>
        <end position="298"/>
    </location>
</feature>
<feature type="transmembrane region" description="Helical" evidence="5">
    <location>
        <begin position="41"/>
        <end position="63"/>
    </location>
</feature>
<sequence>MSSKQKLTLFDLTMVVVGLVIGMGIFRTAATSAQYALNPVIYFSAWIAGGLIALCGALTYAEIGSRYPVTGGYYRIFSHAYHPSIAFSVNCIILISNAASLGAVALIGSGYISQVIFNEPATDLTKALIATSAVVVFYGVNLLGLRMSAKTQNVLMIIKIGMIVMLIAALFMPEIHQPVTESNAVSDVSFPSWIHSFGASLIAVSFTYGGYQQTINFGSDVQNASRNIPRGIFMGIAIIIGLYLLVNLSYFKVIGFTQLQSQKEIASIVAAKMFGQSGGSAFSALLFLSVLAYVNVLLMSNPRVMFAMSEDGVLPAIFQQKSKKKDVLVISLSTFAAICIIIVFLAKTFEEILNFTIFLDCFGMAASAASIFSIRRKTKHLNGTGIYSMKLYPLMPLVFICAYVFVGINIAMQTPGTALVGLIVLASFMGIYFLTHKKISRQKTGDDNYDVPKK</sequence>
<feature type="transmembrane region" description="Helical" evidence="5">
    <location>
        <begin position="154"/>
        <end position="172"/>
    </location>
</feature>
<dbReference type="PANTHER" id="PTHR11785:SF512">
    <property type="entry name" value="SOBREMESA, ISOFORM B"/>
    <property type="match status" value="1"/>
</dbReference>
<dbReference type="Proteomes" id="UP001560573">
    <property type="component" value="Unassembled WGS sequence"/>
</dbReference>
<accession>A0ABV3ZNM2</accession>
<feature type="transmembrane region" description="Helical" evidence="5">
    <location>
        <begin position="84"/>
        <end position="107"/>
    </location>
</feature>
<feature type="transmembrane region" description="Helical" evidence="5">
    <location>
        <begin position="327"/>
        <end position="346"/>
    </location>
</feature>
<gene>
    <name evidence="6" type="ORF">QTN47_26890</name>
</gene>
<evidence type="ECO:0000256" key="1">
    <source>
        <dbReference type="ARBA" id="ARBA00004141"/>
    </source>
</evidence>
<feature type="transmembrane region" description="Helical" evidence="5">
    <location>
        <begin position="394"/>
        <end position="412"/>
    </location>
</feature>
<dbReference type="InterPro" id="IPR002293">
    <property type="entry name" value="AA/rel_permease1"/>
</dbReference>